<keyword evidence="3" id="KW-0804">Transcription</keyword>
<dbReference type="InterPro" id="IPR038491">
    <property type="entry name" value="Velvet_dom_sf"/>
</dbReference>
<dbReference type="Gene3D" id="2.60.40.3960">
    <property type="entry name" value="Velvet domain"/>
    <property type="match status" value="1"/>
</dbReference>
<dbReference type="GO" id="GO:0005634">
    <property type="term" value="C:nucleus"/>
    <property type="evidence" value="ECO:0007669"/>
    <property type="project" value="UniProtKB-SubCell"/>
</dbReference>
<keyword evidence="2" id="KW-0805">Transcription regulation</keyword>
<evidence type="ECO:0000256" key="3">
    <source>
        <dbReference type="ARBA" id="ARBA00023163"/>
    </source>
</evidence>
<evidence type="ECO:0000313" key="7">
    <source>
        <dbReference type="EMBL" id="KAJ3212029.1"/>
    </source>
</evidence>
<dbReference type="PANTHER" id="PTHR33572:SF3">
    <property type="entry name" value="VELVET COMPLEX SUBUNIT B"/>
    <property type="match status" value="1"/>
</dbReference>
<dbReference type="InterPro" id="IPR021740">
    <property type="entry name" value="Velvet"/>
</dbReference>
<name>A0AAD5TVZ5_9FUNG</name>
<evidence type="ECO:0000259" key="6">
    <source>
        <dbReference type="PROSITE" id="PS51821"/>
    </source>
</evidence>
<dbReference type="InterPro" id="IPR037525">
    <property type="entry name" value="Velvet_dom"/>
</dbReference>
<evidence type="ECO:0000256" key="2">
    <source>
        <dbReference type="ARBA" id="ARBA00023015"/>
    </source>
</evidence>
<evidence type="ECO:0000256" key="5">
    <source>
        <dbReference type="SAM" id="MobiDB-lite"/>
    </source>
</evidence>
<feature type="domain" description="Velvet" evidence="6">
    <location>
        <begin position="97"/>
        <end position="218"/>
    </location>
</feature>
<feature type="region of interest" description="Disordered" evidence="5">
    <location>
        <begin position="48"/>
        <end position="75"/>
    </location>
</feature>
<organism evidence="7 8">
    <name type="scientific">Clydaea vesicula</name>
    <dbReference type="NCBI Taxonomy" id="447962"/>
    <lineage>
        <taxon>Eukaryota</taxon>
        <taxon>Fungi</taxon>
        <taxon>Fungi incertae sedis</taxon>
        <taxon>Chytridiomycota</taxon>
        <taxon>Chytridiomycota incertae sedis</taxon>
        <taxon>Chytridiomycetes</taxon>
        <taxon>Lobulomycetales</taxon>
        <taxon>Lobulomycetaceae</taxon>
        <taxon>Clydaea</taxon>
    </lineage>
</organism>
<sequence length="218" mass="24634">MLDKNKNNVAEKFTTDTASSKYVLKDGENLVNSNSEFTNQHITFNNNFFPSSSSNGTDTVHEDQSEKVSNSDTTEADQTLILVESSRRRMNEGLPKNRKKDYKIIWRQKPVHARMSGNGAKERRTIDPPPILELMEIVGGELMPIIQENPFTFMRATLYSEDGTISLCELQRGMLKNKATLVGDLVEYSMILTDDLGRTGTFFVFRDLSIKTAGKIKK</sequence>
<gene>
    <name evidence="7" type="ORF">HK099_007814</name>
</gene>
<dbReference type="Proteomes" id="UP001211065">
    <property type="component" value="Unassembled WGS sequence"/>
</dbReference>
<dbReference type="PROSITE" id="PS51821">
    <property type="entry name" value="VELVET"/>
    <property type="match status" value="1"/>
</dbReference>
<evidence type="ECO:0000256" key="1">
    <source>
        <dbReference type="ARBA" id="ARBA00004123"/>
    </source>
</evidence>
<dbReference type="EMBL" id="JADGJW010000799">
    <property type="protein sequence ID" value="KAJ3212029.1"/>
    <property type="molecule type" value="Genomic_DNA"/>
</dbReference>
<dbReference type="Pfam" id="PF11754">
    <property type="entry name" value="Velvet"/>
    <property type="match status" value="2"/>
</dbReference>
<dbReference type="PANTHER" id="PTHR33572">
    <property type="entry name" value="SPORE DEVELOPMENT REGULATOR VOSA"/>
    <property type="match status" value="1"/>
</dbReference>
<accession>A0AAD5TVZ5</accession>
<keyword evidence="4" id="KW-0539">Nucleus</keyword>
<protein>
    <recommendedName>
        <fullName evidence="6">Velvet domain-containing protein</fullName>
    </recommendedName>
</protein>
<proteinExistence type="predicted"/>
<reference evidence="7" key="1">
    <citation type="submission" date="2020-05" db="EMBL/GenBank/DDBJ databases">
        <title>Phylogenomic resolution of chytrid fungi.</title>
        <authorList>
            <person name="Stajich J.E."/>
            <person name="Amses K."/>
            <person name="Simmons R."/>
            <person name="Seto K."/>
            <person name="Myers J."/>
            <person name="Bonds A."/>
            <person name="Quandt C.A."/>
            <person name="Barry K."/>
            <person name="Liu P."/>
            <person name="Grigoriev I."/>
            <person name="Longcore J.E."/>
            <person name="James T.Y."/>
        </authorList>
    </citation>
    <scope>NUCLEOTIDE SEQUENCE</scope>
    <source>
        <strain evidence="7">JEL0476</strain>
    </source>
</reference>
<evidence type="ECO:0000313" key="8">
    <source>
        <dbReference type="Proteomes" id="UP001211065"/>
    </source>
</evidence>
<comment type="caution">
    <text evidence="7">The sequence shown here is derived from an EMBL/GenBank/DDBJ whole genome shotgun (WGS) entry which is preliminary data.</text>
</comment>
<keyword evidence="8" id="KW-1185">Reference proteome</keyword>
<evidence type="ECO:0000256" key="4">
    <source>
        <dbReference type="ARBA" id="ARBA00023242"/>
    </source>
</evidence>
<comment type="subcellular location">
    <subcellularLocation>
        <location evidence="1">Nucleus</location>
    </subcellularLocation>
</comment>
<dbReference type="AlphaFoldDB" id="A0AAD5TVZ5"/>